<evidence type="ECO:0000313" key="4">
    <source>
        <dbReference type="Proteomes" id="UP001604277"/>
    </source>
</evidence>
<evidence type="ECO:0000313" key="2">
    <source>
        <dbReference type="EMBL" id="KAL2544178.1"/>
    </source>
</evidence>
<dbReference type="EMBL" id="JBFOLJ010000004">
    <property type="protein sequence ID" value="KAL2544178.1"/>
    <property type="molecule type" value="Genomic_DNA"/>
</dbReference>
<feature type="transmembrane region" description="Helical" evidence="1">
    <location>
        <begin position="194"/>
        <end position="216"/>
    </location>
</feature>
<keyword evidence="1" id="KW-0812">Transmembrane</keyword>
<organism evidence="2 4">
    <name type="scientific">Forsythia ovata</name>
    <dbReference type="NCBI Taxonomy" id="205694"/>
    <lineage>
        <taxon>Eukaryota</taxon>
        <taxon>Viridiplantae</taxon>
        <taxon>Streptophyta</taxon>
        <taxon>Embryophyta</taxon>
        <taxon>Tracheophyta</taxon>
        <taxon>Spermatophyta</taxon>
        <taxon>Magnoliopsida</taxon>
        <taxon>eudicotyledons</taxon>
        <taxon>Gunneridae</taxon>
        <taxon>Pentapetalae</taxon>
        <taxon>asterids</taxon>
        <taxon>lamiids</taxon>
        <taxon>Lamiales</taxon>
        <taxon>Oleaceae</taxon>
        <taxon>Forsythieae</taxon>
        <taxon>Forsythia</taxon>
    </lineage>
</organism>
<dbReference type="EMBL" id="JBFOLJ010000004">
    <property type="protein sequence ID" value="KAL2544228.1"/>
    <property type="molecule type" value="Genomic_DNA"/>
</dbReference>
<reference evidence="4" key="1">
    <citation type="submission" date="2024-07" db="EMBL/GenBank/DDBJ databases">
        <title>Two chromosome-level genome assemblies of Korean endemic species Abeliophyllum distichum and Forsythia ovata (Oleaceae).</title>
        <authorList>
            <person name="Jang H."/>
        </authorList>
    </citation>
    <scope>NUCLEOTIDE SEQUENCE [LARGE SCALE GENOMIC DNA]</scope>
</reference>
<dbReference type="Proteomes" id="UP001604277">
    <property type="component" value="Unassembled WGS sequence"/>
</dbReference>
<gene>
    <name evidence="2" type="ORF">Fot_13411</name>
    <name evidence="3" type="ORF">Fot_13461</name>
</gene>
<evidence type="ECO:0000256" key="1">
    <source>
        <dbReference type="SAM" id="Phobius"/>
    </source>
</evidence>
<feature type="transmembrane region" description="Helical" evidence="1">
    <location>
        <begin position="139"/>
        <end position="160"/>
    </location>
</feature>
<proteinExistence type="predicted"/>
<keyword evidence="4" id="KW-1185">Reference proteome</keyword>
<reference evidence="2" key="2">
    <citation type="submission" date="2024-07" db="EMBL/GenBank/DDBJ databases">
        <title>Two chromosome-level genome assemblies of Korean endemic species Abeliophyllum distichum and Forsythia ovata (Oleaceae).</title>
        <authorList>
            <person name="Mun J.H."/>
        </authorList>
    </citation>
    <scope>NUCLEOTIDE SEQUENCE</scope>
    <source>
        <strain evidence="2">KNKB202402200001</strain>
        <tissue evidence="2">Leaf</tissue>
    </source>
</reference>
<feature type="transmembrane region" description="Helical" evidence="1">
    <location>
        <begin position="167"/>
        <end position="188"/>
    </location>
</feature>
<feature type="transmembrane region" description="Helical" evidence="1">
    <location>
        <begin position="78"/>
        <end position="95"/>
    </location>
</feature>
<dbReference type="AlphaFoldDB" id="A0ABD1W5J8"/>
<name>A0ABD1W5J8_9LAMI</name>
<evidence type="ECO:0000313" key="3">
    <source>
        <dbReference type="EMBL" id="KAL2544228.1"/>
    </source>
</evidence>
<keyword evidence="1" id="KW-1133">Transmembrane helix</keyword>
<evidence type="ECO:0008006" key="5">
    <source>
        <dbReference type="Google" id="ProtNLM"/>
    </source>
</evidence>
<comment type="caution">
    <text evidence="2">The sequence shown here is derived from an EMBL/GenBank/DDBJ whole genome shotgun (WGS) entry which is preliminary data.</text>
</comment>
<keyword evidence="1" id="KW-0472">Membrane</keyword>
<sequence>MVDVNAKNSEGETALDILHLDLRSGYSMYISMRLLAFAFPSFVKGTPSEYLRSKTSMYDLSLQFGAYLQFGLPGEIRSAFLVIIALVATATYHAALAPPSAFSNGQNTFVNAIFPNTTSDNATTYILPNSTNIDNETQITNFTIVNTICFGMAMGTSFILTFHPLLYAFLYGPLILFLVAYAFLTHGMLNTGSIISAMLVACWVPISSVIPWWIIIIRKHILSKRSDDYSLSEAIYLIFSSKYTSRRSQEEGSVSIISLIFRN</sequence>
<accession>A0ABD1W5J8</accession>
<protein>
    <recommendedName>
        <fullName evidence="5">PGG domain-containing protein</fullName>
    </recommendedName>
</protein>